<gene>
    <name evidence="7" type="ORF">HMPREF1705_04053</name>
</gene>
<evidence type="ECO:0000313" key="8">
    <source>
        <dbReference type="Proteomes" id="UP000005273"/>
    </source>
</evidence>
<keyword evidence="8" id="KW-1185">Reference proteome</keyword>
<dbReference type="Proteomes" id="UP000005273">
    <property type="component" value="Unassembled WGS sequence"/>
</dbReference>
<dbReference type="AlphaFoldDB" id="A0A0T5X8Y5"/>
<dbReference type="EMBL" id="ACJX03000001">
    <property type="protein sequence ID" value="KRT34808.1"/>
    <property type="molecule type" value="Genomic_DNA"/>
</dbReference>
<dbReference type="STRING" id="592015.HMPREF1705_04053"/>
<dbReference type="CDD" id="cd01335">
    <property type="entry name" value="Radical_SAM"/>
    <property type="match status" value="1"/>
</dbReference>
<dbReference type="NCBIfam" id="TIGR04167">
    <property type="entry name" value="rSAM_SeCys"/>
    <property type="match status" value="1"/>
</dbReference>
<dbReference type="SFLD" id="SFLDS00029">
    <property type="entry name" value="Radical_SAM"/>
    <property type="match status" value="1"/>
</dbReference>
<dbReference type="GO" id="GO:0051536">
    <property type="term" value="F:iron-sulfur cluster binding"/>
    <property type="evidence" value="ECO:0007669"/>
    <property type="project" value="UniProtKB-KW"/>
</dbReference>
<keyword evidence="2" id="KW-0479">Metal-binding</keyword>
<evidence type="ECO:0000259" key="6">
    <source>
        <dbReference type="Pfam" id="PF12345"/>
    </source>
</evidence>
<dbReference type="SFLD" id="SFLDG01067">
    <property type="entry name" value="SPASM/twitch_domain_containing"/>
    <property type="match status" value="1"/>
</dbReference>
<proteinExistence type="predicted"/>
<dbReference type="InterPro" id="IPR026351">
    <property type="entry name" value="rSAM_ArsS-like"/>
</dbReference>
<feature type="domain" description="Radical SAM core" evidence="5">
    <location>
        <begin position="31"/>
        <end position="168"/>
    </location>
</feature>
<evidence type="ECO:0000256" key="2">
    <source>
        <dbReference type="ARBA" id="ARBA00022723"/>
    </source>
</evidence>
<evidence type="ECO:0000313" key="7">
    <source>
        <dbReference type="EMBL" id="KRT34808.1"/>
    </source>
</evidence>
<keyword evidence="3" id="KW-0408">Iron</keyword>
<dbReference type="InterPro" id="IPR024521">
    <property type="entry name" value="ArsS-like_C"/>
</dbReference>
<dbReference type="InterPro" id="IPR007197">
    <property type="entry name" value="rSAM"/>
</dbReference>
<dbReference type="PANTHER" id="PTHR43728:SF1">
    <property type="entry name" value="FE-S OXIDOREDUCTASE"/>
    <property type="match status" value="1"/>
</dbReference>
<feature type="domain" description="Arsenosugar biosynthesis radical SAM protein ArsS-like C-terminal" evidence="6">
    <location>
        <begin position="187"/>
        <end position="319"/>
    </location>
</feature>
<protein>
    <submittedName>
        <fullName evidence="7">Radical SAM domain protein</fullName>
    </submittedName>
</protein>
<evidence type="ECO:0000256" key="4">
    <source>
        <dbReference type="ARBA" id="ARBA00023014"/>
    </source>
</evidence>
<dbReference type="Pfam" id="PF04055">
    <property type="entry name" value="Radical_SAM"/>
    <property type="match status" value="1"/>
</dbReference>
<dbReference type="InterPro" id="IPR058240">
    <property type="entry name" value="rSAM_sf"/>
</dbReference>
<reference evidence="8" key="1">
    <citation type="submission" date="2012-09" db="EMBL/GenBank/DDBJ databases">
        <authorList>
            <person name="Weinstock G."/>
            <person name="Sodergren E."/>
            <person name="Clifton S."/>
            <person name="Fulton L."/>
            <person name="Fulton B."/>
            <person name="Courtney L."/>
            <person name="Fronick C."/>
            <person name="Harrison M."/>
            <person name="Strong C."/>
            <person name="Farmer C."/>
            <person name="Delehaunty K."/>
            <person name="Markovic C."/>
            <person name="Hall O."/>
            <person name="Minx P."/>
            <person name="Tomlinson C."/>
            <person name="Mitreva M."/>
            <person name="Nelson J."/>
            <person name="Hou S."/>
            <person name="Wollam A."/>
            <person name="Pepin K.H."/>
            <person name="Johnson M."/>
            <person name="Bhonagiri V."/>
            <person name="Nash W.E."/>
            <person name="Suruliraj S."/>
            <person name="Warren W."/>
            <person name="Chinwalla A."/>
            <person name="Mardis E.R."/>
            <person name="Wilson R.K."/>
        </authorList>
    </citation>
    <scope>NUCLEOTIDE SEQUENCE [LARGE SCALE GENOMIC DNA]</scope>
    <source>
        <strain evidence="8">OS1</strain>
    </source>
</reference>
<dbReference type="OrthoDB" id="9810775at2"/>
<dbReference type="Gene3D" id="3.20.20.70">
    <property type="entry name" value="Aldolase class I"/>
    <property type="match status" value="1"/>
</dbReference>
<dbReference type="SUPFAM" id="SSF102114">
    <property type="entry name" value="Radical SAM enzymes"/>
    <property type="match status" value="1"/>
</dbReference>
<dbReference type="RefSeq" id="WP_009200322.1">
    <property type="nucleotide sequence ID" value="NZ_ACJX03000001.1"/>
</dbReference>
<keyword evidence="1" id="KW-0949">S-adenosyl-L-methionine</keyword>
<dbReference type="GO" id="GO:0046872">
    <property type="term" value="F:metal ion binding"/>
    <property type="evidence" value="ECO:0007669"/>
    <property type="project" value="UniProtKB-KW"/>
</dbReference>
<evidence type="ECO:0000256" key="1">
    <source>
        <dbReference type="ARBA" id="ARBA00022691"/>
    </source>
</evidence>
<sequence length="323" mass="36677">METKVAESFENKLCSLNMMPLRATGVQILQLNITRRCNLCCKHCHVNASPKREEIMSREILEACLNVIDANNISVVDITGGSPEMHPDLAWFLKMLARPSRRIIVRTNLVILLNEPWRRYLEIYSKLGIELVGSLPDYNPSRTDRQRGENTFIRSIEALKELNKLGYGMSGSNLQVHLVHNPAGAYLPASQKALETEYKKHLLRKYGVHFNNLFVIVNMPIGRFMEFLQRSENYGGYMEELISAFNPVAVQNVMCRTTISVDWEGYLYDCDFNQMLGLKIKDGPSHIFDFDYDKLSNRKIVVGEHCFGCTAGAGSSCQGETVK</sequence>
<dbReference type="eggNOG" id="COG0535">
    <property type="taxonomic scope" value="Bacteria"/>
</dbReference>
<dbReference type="Pfam" id="PF12345">
    <property type="entry name" value="DUF3641"/>
    <property type="match status" value="1"/>
</dbReference>
<comment type="caution">
    <text evidence="7">The sequence shown here is derived from an EMBL/GenBank/DDBJ whole genome shotgun (WGS) entry which is preliminary data.</text>
</comment>
<evidence type="ECO:0000259" key="5">
    <source>
        <dbReference type="Pfam" id="PF04055"/>
    </source>
</evidence>
<dbReference type="InterPro" id="IPR013785">
    <property type="entry name" value="Aldolase_TIM"/>
</dbReference>
<evidence type="ECO:0000256" key="3">
    <source>
        <dbReference type="ARBA" id="ARBA00023004"/>
    </source>
</evidence>
<dbReference type="GO" id="GO:0003824">
    <property type="term" value="F:catalytic activity"/>
    <property type="evidence" value="ECO:0007669"/>
    <property type="project" value="InterPro"/>
</dbReference>
<organism evidence="7 8">
    <name type="scientific">Acetomicrobium hydrogeniformans ATCC BAA-1850</name>
    <dbReference type="NCBI Taxonomy" id="592015"/>
    <lineage>
        <taxon>Bacteria</taxon>
        <taxon>Thermotogati</taxon>
        <taxon>Synergistota</taxon>
        <taxon>Synergistia</taxon>
        <taxon>Synergistales</taxon>
        <taxon>Acetomicrobiaceae</taxon>
        <taxon>Acetomicrobium</taxon>
    </lineage>
</organism>
<accession>A0A0T5X8Y5</accession>
<keyword evidence="4" id="KW-0411">Iron-sulfur</keyword>
<dbReference type="PANTHER" id="PTHR43728">
    <property type="entry name" value="SLR0304 PROTEIN"/>
    <property type="match status" value="1"/>
</dbReference>
<name>A0A0T5X8Y5_9BACT</name>